<evidence type="ECO:0000259" key="13">
    <source>
        <dbReference type="PROSITE" id="PS50885"/>
    </source>
</evidence>
<comment type="subcellular location">
    <subcellularLocation>
        <location evidence="2">Cell membrane</location>
        <topology evidence="2">Multi-pass membrane protein</topology>
    </subcellularLocation>
</comment>
<keyword evidence="7" id="KW-0547">Nucleotide-binding</keyword>
<evidence type="ECO:0000256" key="3">
    <source>
        <dbReference type="ARBA" id="ARBA00012438"/>
    </source>
</evidence>
<dbReference type="GO" id="GO:0005886">
    <property type="term" value="C:plasma membrane"/>
    <property type="evidence" value="ECO:0007669"/>
    <property type="project" value="UniProtKB-SubCell"/>
</dbReference>
<accession>A0A317CCA8</accession>
<dbReference type="CDD" id="cd06225">
    <property type="entry name" value="HAMP"/>
    <property type="match status" value="1"/>
</dbReference>
<dbReference type="EC" id="2.7.13.3" evidence="3"/>
<feature type="domain" description="HAMP" evidence="13">
    <location>
        <begin position="314"/>
        <end position="366"/>
    </location>
</feature>
<keyword evidence="6" id="KW-0808">Transferase</keyword>
<dbReference type="Pfam" id="PF21623">
    <property type="entry name" value="HK_sensor_dom_bact"/>
    <property type="match status" value="1"/>
</dbReference>
<dbReference type="InterPro" id="IPR029151">
    <property type="entry name" value="Sensor-like_sf"/>
</dbReference>
<proteinExistence type="predicted"/>
<dbReference type="EMBL" id="QGKL01000029">
    <property type="protein sequence ID" value="PWQ96325.1"/>
    <property type="molecule type" value="Genomic_DNA"/>
</dbReference>
<evidence type="ECO:0000256" key="9">
    <source>
        <dbReference type="ARBA" id="ARBA00022840"/>
    </source>
</evidence>
<dbReference type="GO" id="GO:0000160">
    <property type="term" value="P:phosphorelay signal transduction system"/>
    <property type="evidence" value="ECO:0007669"/>
    <property type="project" value="UniProtKB-KW"/>
</dbReference>
<dbReference type="InterPro" id="IPR048760">
    <property type="entry name" value="VP0354-like_sensor_dom"/>
</dbReference>
<evidence type="ECO:0000256" key="6">
    <source>
        <dbReference type="ARBA" id="ARBA00022679"/>
    </source>
</evidence>
<dbReference type="OrthoDB" id="9812260at2"/>
<evidence type="ECO:0000256" key="2">
    <source>
        <dbReference type="ARBA" id="ARBA00004651"/>
    </source>
</evidence>
<evidence type="ECO:0000256" key="7">
    <source>
        <dbReference type="ARBA" id="ARBA00022741"/>
    </source>
</evidence>
<dbReference type="Pfam" id="PF00672">
    <property type="entry name" value="HAMP"/>
    <property type="match status" value="1"/>
</dbReference>
<dbReference type="RefSeq" id="WP_109823297.1">
    <property type="nucleotide sequence ID" value="NZ_QGKL01000029.1"/>
</dbReference>
<reference evidence="14 15" key="1">
    <citation type="submission" date="2018-05" db="EMBL/GenBank/DDBJ databases">
        <title>Leucothrix arctica sp. nov., isolated from Arctic seawater.</title>
        <authorList>
            <person name="Choi A."/>
            <person name="Baek K."/>
        </authorList>
    </citation>
    <scope>NUCLEOTIDE SEQUENCE [LARGE SCALE GENOMIC DNA]</scope>
    <source>
        <strain evidence="14 15">IMCC9719</strain>
    </source>
</reference>
<dbReference type="GO" id="GO:0005524">
    <property type="term" value="F:ATP binding"/>
    <property type="evidence" value="ECO:0007669"/>
    <property type="project" value="UniProtKB-KW"/>
</dbReference>
<keyword evidence="8" id="KW-0418">Kinase</keyword>
<dbReference type="InterPro" id="IPR003660">
    <property type="entry name" value="HAMP_dom"/>
</dbReference>
<dbReference type="Gene3D" id="3.30.450.20">
    <property type="entry name" value="PAS domain"/>
    <property type="match status" value="1"/>
</dbReference>
<name>A0A317CCA8_9GAMM</name>
<evidence type="ECO:0000256" key="8">
    <source>
        <dbReference type="ARBA" id="ARBA00022777"/>
    </source>
</evidence>
<evidence type="ECO:0000256" key="10">
    <source>
        <dbReference type="ARBA" id="ARBA00023012"/>
    </source>
</evidence>
<evidence type="ECO:0000256" key="11">
    <source>
        <dbReference type="ARBA" id="ARBA00023136"/>
    </source>
</evidence>
<dbReference type="SMART" id="SM00304">
    <property type="entry name" value="HAMP"/>
    <property type="match status" value="1"/>
</dbReference>
<keyword evidence="12" id="KW-1133">Transmembrane helix</keyword>
<evidence type="ECO:0000256" key="5">
    <source>
        <dbReference type="ARBA" id="ARBA00022553"/>
    </source>
</evidence>
<feature type="transmembrane region" description="Helical" evidence="12">
    <location>
        <begin position="290"/>
        <end position="312"/>
    </location>
</feature>
<keyword evidence="11 12" id="KW-0472">Membrane</keyword>
<dbReference type="Proteomes" id="UP000245506">
    <property type="component" value="Unassembled WGS sequence"/>
</dbReference>
<dbReference type="PANTHER" id="PTHR45528:SF1">
    <property type="entry name" value="SENSOR HISTIDINE KINASE CPXA"/>
    <property type="match status" value="1"/>
</dbReference>
<keyword evidence="10" id="KW-0902">Two-component regulatory system</keyword>
<dbReference type="SUPFAM" id="SSF103190">
    <property type="entry name" value="Sensory domain-like"/>
    <property type="match status" value="1"/>
</dbReference>
<dbReference type="InterPro" id="IPR050398">
    <property type="entry name" value="HssS/ArlS-like"/>
</dbReference>
<dbReference type="AlphaFoldDB" id="A0A317CCA8"/>
<keyword evidence="12" id="KW-0812">Transmembrane</keyword>
<dbReference type="GO" id="GO:0004673">
    <property type="term" value="F:protein histidine kinase activity"/>
    <property type="evidence" value="ECO:0007669"/>
    <property type="project" value="UniProtKB-EC"/>
</dbReference>
<keyword evidence="15" id="KW-1185">Reference proteome</keyword>
<comment type="caution">
    <text evidence="14">The sequence shown here is derived from an EMBL/GenBank/DDBJ whole genome shotgun (WGS) entry which is preliminary data.</text>
</comment>
<dbReference type="PANTHER" id="PTHR45528">
    <property type="entry name" value="SENSOR HISTIDINE KINASE CPXA"/>
    <property type="match status" value="1"/>
</dbReference>
<keyword evidence="9" id="KW-0067">ATP-binding</keyword>
<keyword evidence="5" id="KW-0597">Phosphoprotein</keyword>
<evidence type="ECO:0000313" key="14">
    <source>
        <dbReference type="EMBL" id="PWQ96325.1"/>
    </source>
</evidence>
<protein>
    <recommendedName>
        <fullName evidence="3">histidine kinase</fullName>
        <ecNumber evidence="3">2.7.13.3</ecNumber>
    </recommendedName>
</protein>
<organism evidence="14 15">
    <name type="scientific">Leucothrix arctica</name>
    <dbReference type="NCBI Taxonomy" id="1481894"/>
    <lineage>
        <taxon>Bacteria</taxon>
        <taxon>Pseudomonadati</taxon>
        <taxon>Pseudomonadota</taxon>
        <taxon>Gammaproteobacteria</taxon>
        <taxon>Thiotrichales</taxon>
        <taxon>Thiotrichaceae</taxon>
        <taxon>Leucothrix</taxon>
    </lineage>
</organism>
<evidence type="ECO:0000256" key="1">
    <source>
        <dbReference type="ARBA" id="ARBA00000085"/>
    </source>
</evidence>
<evidence type="ECO:0000313" key="15">
    <source>
        <dbReference type="Proteomes" id="UP000245506"/>
    </source>
</evidence>
<comment type="catalytic activity">
    <reaction evidence="1">
        <text>ATP + protein L-histidine = ADP + protein N-phospho-L-histidine.</text>
        <dbReference type="EC" id="2.7.13.3"/>
    </reaction>
</comment>
<dbReference type="PROSITE" id="PS50885">
    <property type="entry name" value="HAMP"/>
    <property type="match status" value="1"/>
</dbReference>
<evidence type="ECO:0000256" key="12">
    <source>
        <dbReference type="SAM" id="Phobius"/>
    </source>
</evidence>
<sequence length="371" mass="41419">MKNIRNKILFTMMLLTLLPVLLIGGYSFYTTSEALREAALKDQQNHLARTQQHIETLLSNAERDLLFLRESKIMQLYMAKQQPLVGLSNALELFAQQQPIYSSIRLLDMAGHEVIYIERQNGLAKSLSDKGDLMDQSGERYFPEALVLGKGDIYISPIELSRDSGEVISPNVSTMHYASTVKTADGRSQGVLVLNLDADYLITQAVSTTEQGWRTLFSDPQGYIYTQGKDGNLSSETTESRLNIFTDESVANEDEVSLIMSVSLGDKKGVLGHLVSVAPKSALFKSVRDYLSISLIIVTVCLFLSFIFAMILSNSLSEPLLRLTEKVKNFSQGDLETPIKTETKNEIGDLSQAMELLRKSMVILMKRSRKV</sequence>
<dbReference type="SUPFAM" id="SSF158472">
    <property type="entry name" value="HAMP domain-like"/>
    <property type="match status" value="1"/>
</dbReference>
<keyword evidence="4" id="KW-1003">Cell membrane</keyword>
<evidence type="ECO:0000256" key="4">
    <source>
        <dbReference type="ARBA" id="ARBA00022475"/>
    </source>
</evidence>
<gene>
    <name evidence="14" type="ORF">DKT75_10090</name>
</gene>
<dbReference type="Gene3D" id="6.10.340.10">
    <property type="match status" value="1"/>
</dbReference>